<organism evidence="1 2">
    <name type="scientific">Agrobacterium tomkonis CFBP 6623</name>
    <dbReference type="NCBI Taxonomy" id="1183432"/>
    <lineage>
        <taxon>Bacteria</taxon>
        <taxon>Pseudomonadati</taxon>
        <taxon>Pseudomonadota</taxon>
        <taxon>Alphaproteobacteria</taxon>
        <taxon>Hyphomicrobiales</taxon>
        <taxon>Rhizobiaceae</taxon>
        <taxon>Rhizobium/Agrobacterium group</taxon>
        <taxon>Agrobacterium</taxon>
        <taxon>Agrobacterium tumefaciens complex</taxon>
    </lineage>
</organism>
<name>A0A1S7QYC6_9HYPH</name>
<proteinExistence type="predicted"/>
<accession>A0A1S7QYC6</accession>
<gene>
    <name evidence="1" type="ORF">AGR3A_Lc110092</name>
</gene>
<dbReference type="RefSeq" id="WP_046801447.1">
    <property type="nucleotide sequence ID" value="NZ_LT009724.1"/>
</dbReference>
<reference evidence="2" key="1">
    <citation type="submission" date="2016-01" db="EMBL/GenBank/DDBJ databases">
        <authorList>
            <person name="Regsiter A."/>
            <person name="william w."/>
        </authorList>
    </citation>
    <scope>NUCLEOTIDE SEQUENCE [LARGE SCALE GENOMIC DNA]</scope>
    <source>
        <strain evidence="2">CFBP 6623</strain>
    </source>
</reference>
<keyword evidence="2" id="KW-1185">Reference proteome</keyword>
<protein>
    <submittedName>
        <fullName evidence="1">Uncharacterized protein</fullName>
    </submittedName>
</protein>
<evidence type="ECO:0000313" key="1">
    <source>
        <dbReference type="EMBL" id="CUX44103.1"/>
    </source>
</evidence>
<sequence>MPQGFHAFTFDLFGLTRRRLHADEQGTLHPLDHSGRIRQGKSDLELEREEICEMNFAMLSLYPVF</sequence>
<dbReference type="Proteomes" id="UP000191988">
    <property type="component" value="Unassembled WGS sequence"/>
</dbReference>
<dbReference type="AlphaFoldDB" id="A0A1S7QYC6"/>
<evidence type="ECO:0000313" key="2">
    <source>
        <dbReference type="Proteomes" id="UP000191988"/>
    </source>
</evidence>
<dbReference type="EMBL" id="FBWK01000047">
    <property type="protein sequence ID" value="CUX44103.1"/>
    <property type="molecule type" value="Genomic_DNA"/>
</dbReference>
<dbReference type="STRING" id="1183432.AGR3A_Lc110092"/>